<dbReference type="GO" id="GO:0003724">
    <property type="term" value="F:RNA helicase activity"/>
    <property type="evidence" value="ECO:0007669"/>
    <property type="project" value="UniProtKB-EC"/>
</dbReference>
<sequence>MTVLGNSICTKMVIQKMGGLVCTQPRRVAAVSVAKTVAEEMETELGRDLVGYAILFEDITGHNTKPDLKTPTLYLQNTINCLRWCPSA</sequence>
<keyword evidence="4" id="KW-0347">Helicase</keyword>
<dbReference type="STRING" id="35608.A0A2U1NWK7"/>
<dbReference type="GO" id="GO:0005524">
    <property type="term" value="F:ATP binding"/>
    <property type="evidence" value="ECO:0007669"/>
    <property type="project" value="UniProtKB-KW"/>
</dbReference>
<evidence type="ECO:0000256" key="5">
    <source>
        <dbReference type="ARBA" id="ARBA00022840"/>
    </source>
</evidence>
<dbReference type="InterPro" id="IPR027417">
    <property type="entry name" value="P-loop_NTPase"/>
</dbReference>
<dbReference type="OrthoDB" id="1684135at2759"/>
<dbReference type="PANTHER" id="PTHR18934">
    <property type="entry name" value="ATP-DEPENDENT RNA HELICASE"/>
    <property type="match status" value="1"/>
</dbReference>
<comment type="catalytic activity">
    <reaction evidence="6">
        <text>ATP + H2O = ADP + phosphate + H(+)</text>
        <dbReference type="Rhea" id="RHEA:13065"/>
        <dbReference type="ChEBI" id="CHEBI:15377"/>
        <dbReference type="ChEBI" id="CHEBI:15378"/>
        <dbReference type="ChEBI" id="CHEBI:30616"/>
        <dbReference type="ChEBI" id="CHEBI:43474"/>
        <dbReference type="ChEBI" id="CHEBI:456216"/>
        <dbReference type="EC" id="3.6.4.13"/>
    </reaction>
</comment>
<dbReference type="GO" id="GO:0016787">
    <property type="term" value="F:hydrolase activity"/>
    <property type="evidence" value="ECO:0007669"/>
    <property type="project" value="UniProtKB-KW"/>
</dbReference>
<dbReference type="Gene3D" id="3.40.50.300">
    <property type="entry name" value="P-loop containing nucleotide triphosphate hydrolases"/>
    <property type="match status" value="1"/>
</dbReference>
<dbReference type="GO" id="GO:0003723">
    <property type="term" value="F:RNA binding"/>
    <property type="evidence" value="ECO:0007669"/>
    <property type="project" value="TreeGrafter"/>
</dbReference>
<accession>A0A2U1NWK7</accession>
<protein>
    <recommendedName>
        <fullName evidence="1">RNA helicase</fullName>
        <ecNumber evidence="1">3.6.4.13</ecNumber>
    </recommendedName>
</protein>
<reference evidence="7 8" key="1">
    <citation type="journal article" date="2018" name="Mol. Plant">
        <title>The genome of Artemisia annua provides insight into the evolution of Asteraceae family and artemisinin biosynthesis.</title>
        <authorList>
            <person name="Shen Q."/>
            <person name="Zhang L."/>
            <person name="Liao Z."/>
            <person name="Wang S."/>
            <person name="Yan T."/>
            <person name="Shi P."/>
            <person name="Liu M."/>
            <person name="Fu X."/>
            <person name="Pan Q."/>
            <person name="Wang Y."/>
            <person name="Lv Z."/>
            <person name="Lu X."/>
            <person name="Zhang F."/>
            <person name="Jiang W."/>
            <person name="Ma Y."/>
            <person name="Chen M."/>
            <person name="Hao X."/>
            <person name="Li L."/>
            <person name="Tang Y."/>
            <person name="Lv G."/>
            <person name="Zhou Y."/>
            <person name="Sun X."/>
            <person name="Brodelius P.E."/>
            <person name="Rose J.K.C."/>
            <person name="Tang K."/>
        </authorList>
    </citation>
    <scope>NUCLEOTIDE SEQUENCE [LARGE SCALE GENOMIC DNA]</scope>
    <source>
        <strain evidence="8">cv. Huhao1</strain>
        <tissue evidence="7">Leaf</tissue>
    </source>
</reference>
<proteinExistence type="predicted"/>
<evidence type="ECO:0000256" key="4">
    <source>
        <dbReference type="ARBA" id="ARBA00022806"/>
    </source>
</evidence>
<keyword evidence="3" id="KW-0378">Hydrolase</keyword>
<organism evidence="7 8">
    <name type="scientific">Artemisia annua</name>
    <name type="common">Sweet wormwood</name>
    <dbReference type="NCBI Taxonomy" id="35608"/>
    <lineage>
        <taxon>Eukaryota</taxon>
        <taxon>Viridiplantae</taxon>
        <taxon>Streptophyta</taxon>
        <taxon>Embryophyta</taxon>
        <taxon>Tracheophyta</taxon>
        <taxon>Spermatophyta</taxon>
        <taxon>Magnoliopsida</taxon>
        <taxon>eudicotyledons</taxon>
        <taxon>Gunneridae</taxon>
        <taxon>Pentapetalae</taxon>
        <taxon>asterids</taxon>
        <taxon>campanulids</taxon>
        <taxon>Asterales</taxon>
        <taxon>Asteraceae</taxon>
        <taxon>Asteroideae</taxon>
        <taxon>Anthemideae</taxon>
        <taxon>Artemisiinae</taxon>
        <taxon>Artemisia</taxon>
    </lineage>
</organism>
<evidence type="ECO:0000256" key="2">
    <source>
        <dbReference type="ARBA" id="ARBA00022741"/>
    </source>
</evidence>
<dbReference type="EC" id="3.6.4.13" evidence="1"/>
<dbReference type="AlphaFoldDB" id="A0A2U1NWK7"/>
<keyword evidence="8" id="KW-1185">Reference proteome</keyword>
<evidence type="ECO:0000313" key="8">
    <source>
        <dbReference type="Proteomes" id="UP000245207"/>
    </source>
</evidence>
<dbReference type="Proteomes" id="UP000245207">
    <property type="component" value="Unassembled WGS sequence"/>
</dbReference>
<evidence type="ECO:0000256" key="3">
    <source>
        <dbReference type="ARBA" id="ARBA00022801"/>
    </source>
</evidence>
<keyword evidence="2" id="KW-0547">Nucleotide-binding</keyword>
<dbReference type="PANTHER" id="PTHR18934:SF99">
    <property type="entry name" value="ATP-DEPENDENT RNA HELICASE DHX37-RELATED"/>
    <property type="match status" value="1"/>
</dbReference>
<comment type="caution">
    <text evidence="7">The sequence shown here is derived from an EMBL/GenBank/DDBJ whole genome shotgun (WGS) entry which is preliminary data.</text>
</comment>
<keyword evidence="5" id="KW-0067">ATP-binding</keyword>
<evidence type="ECO:0000313" key="7">
    <source>
        <dbReference type="EMBL" id="PWA77895.1"/>
    </source>
</evidence>
<dbReference type="EMBL" id="PKPP01002061">
    <property type="protein sequence ID" value="PWA77895.1"/>
    <property type="molecule type" value="Genomic_DNA"/>
</dbReference>
<evidence type="ECO:0000256" key="6">
    <source>
        <dbReference type="ARBA" id="ARBA00047984"/>
    </source>
</evidence>
<name>A0A2U1NWK7_ARTAN</name>
<evidence type="ECO:0000256" key="1">
    <source>
        <dbReference type="ARBA" id="ARBA00012552"/>
    </source>
</evidence>
<gene>
    <name evidence="7" type="ORF">CTI12_AA158060</name>
</gene>